<organism evidence="2 3">
    <name type="scientific">Acetobacter lovaniensis</name>
    <dbReference type="NCBI Taxonomy" id="104100"/>
    <lineage>
        <taxon>Bacteria</taxon>
        <taxon>Pseudomonadati</taxon>
        <taxon>Pseudomonadota</taxon>
        <taxon>Alphaproteobacteria</taxon>
        <taxon>Acetobacterales</taxon>
        <taxon>Acetobacteraceae</taxon>
        <taxon>Acetobacter</taxon>
    </lineage>
</organism>
<dbReference type="Proteomes" id="UP000578000">
    <property type="component" value="Unassembled WGS sequence"/>
</dbReference>
<gene>
    <name evidence="2" type="ORF">HNR55_001579</name>
</gene>
<dbReference type="EMBL" id="JACHIE010000005">
    <property type="protein sequence ID" value="MBB6456996.1"/>
    <property type="molecule type" value="Genomic_DNA"/>
</dbReference>
<evidence type="ECO:0000313" key="2">
    <source>
        <dbReference type="EMBL" id="MBB6456996.1"/>
    </source>
</evidence>
<protein>
    <recommendedName>
        <fullName evidence="4">Tail fiber protein</fullName>
    </recommendedName>
</protein>
<evidence type="ECO:0008006" key="4">
    <source>
        <dbReference type="Google" id="ProtNLM"/>
    </source>
</evidence>
<dbReference type="RefSeq" id="WP_184382638.1">
    <property type="nucleotide sequence ID" value="NZ_BAABDB010000040.1"/>
</dbReference>
<feature type="region of interest" description="Disordered" evidence="1">
    <location>
        <begin position="7"/>
        <end position="27"/>
    </location>
</feature>
<name>A0A841QEX2_9PROT</name>
<sequence>MDLLIATNTVPQEQADKAPASGTPGWATDGNPATGQMATDAPAWHYNMMMSELLAIIKAAGFTPSNSDWSQVLKAMQTIFSPAQYGVAPYSAQLAQLVGGYPTGAIVFDAAGNYWRSTKDSNLSVPGVDGATWESLFNGLATQAALTSETQQRSDADQALDKAITDEAAARIAAQYVQSVPGTGQTRITSLVENSDGRAVFGDGTNTPVLANLADLPLSSPSLQIQNFTVSGPNSGAVITTFPVAFKAGTIPLVWLRINNEPNSNACTRVAHLSIDSNYNEIISNTGFQWSATYLANTSNGNSLVPFSLSVLAIGERQ</sequence>
<accession>A0A841QEX2</accession>
<evidence type="ECO:0000313" key="3">
    <source>
        <dbReference type="Proteomes" id="UP000578000"/>
    </source>
</evidence>
<keyword evidence="3" id="KW-1185">Reference proteome</keyword>
<comment type="caution">
    <text evidence="2">The sequence shown here is derived from an EMBL/GenBank/DDBJ whole genome shotgun (WGS) entry which is preliminary data.</text>
</comment>
<dbReference type="AlphaFoldDB" id="A0A841QEX2"/>
<reference evidence="2 3" key="1">
    <citation type="submission" date="2020-08" db="EMBL/GenBank/DDBJ databases">
        <title>Genomic Encyclopedia of Type Strains, Phase IV (KMG-IV): sequencing the most valuable type-strain genomes for metagenomic binning, comparative biology and taxonomic classification.</title>
        <authorList>
            <person name="Goeker M."/>
        </authorList>
    </citation>
    <scope>NUCLEOTIDE SEQUENCE [LARGE SCALE GENOMIC DNA]</scope>
    <source>
        <strain evidence="2 3">DSM 4491</strain>
    </source>
</reference>
<proteinExistence type="predicted"/>
<evidence type="ECO:0000256" key="1">
    <source>
        <dbReference type="SAM" id="MobiDB-lite"/>
    </source>
</evidence>